<feature type="compositionally biased region" description="Basic and acidic residues" evidence="1">
    <location>
        <begin position="859"/>
        <end position="871"/>
    </location>
</feature>
<dbReference type="Pfam" id="PF10412">
    <property type="entry name" value="TrwB_AAD_bind"/>
    <property type="match status" value="1"/>
</dbReference>
<evidence type="ECO:0000256" key="1">
    <source>
        <dbReference type="SAM" id="MobiDB-lite"/>
    </source>
</evidence>
<feature type="transmembrane region" description="Helical" evidence="2">
    <location>
        <begin position="97"/>
        <end position="115"/>
    </location>
</feature>
<dbReference type="AlphaFoldDB" id="A0A5C6DFX4"/>
<reference evidence="4 5" key="1">
    <citation type="submission" date="2019-02" db="EMBL/GenBank/DDBJ databases">
        <title>Deep-cultivation of Planctomycetes and their phenomic and genomic characterization uncovers novel biology.</title>
        <authorList>
            <person name="Wiegand S."/>
            <person name="Jogler M."/>
            <person name="Boedeker C."/>
            <person name="Pinto D."/>
            <person name="Vollmers J."/>
            <person name="Rivas-Marin E."/>
            <person name="Kohn T."/>
            <person name="Peeters S.H."/>
            <person name="Heuer A."/>
            <person name="Rast P."/>
            <person name="Oberbeckmann S."/>
            <person name="Bunk B."/>
            <person name="Jeske O."/>
            <person name="Meyerdierks A."/>
            <person name="Storesund J.E."/>
            <person name="Kallscheuer N."/>
            <person name="Luecker S."/>
            <person name="Lage O.M."/>
            <person name="Pohl T."/>
            <person name="Merkel B.J."/>
            <person name="Hornburger P."/>
            <person name="Mueller R.-W."/>
            <person name="Bruemmer F."/>
            <person name="Labrenz M."/>
            <person name="Spormann A.M."/>
            <person name="Op Den Camp H."/>
            <person name="Overmann J."/>
            <person name="Amann R."/>
            <person name="Jetten M.S.M."/>
            <person name="Mascher T."/>
            <person name="Medema M.H."/>
            <person name="Devos D.P."/>
            <person name="Kaster A.-K."/>
            <person name="Ovreas L."/>
            <person name="Rohde M."/>
            <person name="Galperin M.Y."/>
            <person name="Jogler C."/>
        </authorList>
    </citation>
    <scope>NUCLEOTIDE SEQUENCE [LARGE SCALE GENOMIC DNA]</scope>
    <source>
        <strain evidence="4 5">Poly41</strain>
    </source>
</reference>
<feature type="transmembrane region" description="Helical" evidence="2">
    <location>
        <begin position="41"/>
        <end position="60"/>
    </location>
</feature>
<keyword evidence="2" id="KW-0812">Transmembrane</keyword>
<feature type="transmembrane region" description="Helical" evidence="2">
    <location>
        <begin position="248"/>
        <end position="268"/>
    </location>
</feature>
<keyword evidence="4" id="KW-0238">DNA-binding</keyword>
<feature type="transmembrane region" description="Helical" evidence="2">
    <location>
        <begin position="280"/>
        <end position="302"/>
    </location>
</feature>
<feature type="transmembrane region" description="Helical" evidence="2">
    <location>
        <begin position="66"/>
        <end position="85"/>
    </location>
</feature>
<proteinExistence type="predicted"/>
<evidence type="ECO:0000256" key="2">
    <source>
        <dbReference type="SAM" id="Phobius"/>
    </source>
</evidence>
<feature type="transmembrane region" description="Helical" evidence="2">
    <location>
        <begin position="314"/>
        <end position="339"/>
    </location>
</feature>
<dbReference type="Proteomes" id="UP000319143">
    <property type="component" value="Unassembled WGS sequence"/>
</dbReference>
<dbReference type="PANTHER" id="PTHR30121:SF6">
    <property type="entry name" value="SLR6007 PROTEIN"/>
    <property type="match status" value="1"/>
</dbReference>
<sequence length="871" mass="97632">MFEIFPEQLDDALDVEALPPTHNTELNYRTQPITLEQQTRIVQIILFVPVPLAVVLSSTVSAFQSLHPLVEVFIISIAVFLAAVIKFRELTGGELHFWIIAAGWYIFAITGSLIWQMVMLLDIGTAQMLVWSTGWLSSSLIARQAAAWILVGPTVDRERMERWRFNLPTIVPRGLSLDCPELLTLHAGPLLITSSSVAAGWLAMRTSGTLWWWPLALVVTLPTVWIVWHVVAFALLPRPRLFRSLQMTWKALVLFITYDIHWTPAAGVFRFPTRWLRPPIVRWVFMLITMMLLAFCVAADCPSIADARLAEGSVLGHLVVCFLVTVVSAPVMLFGFLWLTAGTLLDRFDIELSKHLDERTTDWDNYVDRIINSNDELEREHFLRGFTEKGDYPVLVHKEIQEMHDHILGDTGASKTSLALAPLATQLIAQGDVSVVIIDLKGDRSLFETCRLETARTGKLDMRWLTNVKGHSTFGFNPFTQSHCDRMTDLQLTQQILRGLELESGTKYGAAFFAAMNEIVLHALIKGERPKSFLELSKRLADEQYYKDLGLHEDWKKARHLIALVARLATSDAVNVVPTSFPDHHQVVEQAIDVADLFERPQVVYLNLKSALEPSNAPAIARTFLWSAFTAAAQRENPNKRVYFLIDEVQQIISDGMKLIFEQFRGLGGTLVMAHQTAGQLHRDGTDLGETVDSCTAVKQTFRASDLRSLEKLEKLSGKRKARATGWFQARNRLAGDLIDPVNPAFAQEGTIRITEKDESRFSIEELLAIGARRQSSLIRFTFGSGYTQFAGKTVPMVSQFAMSGPEYRRRNMVSWPTAPGAFEVGTLPVPSDTKTVTTPVPQMPPTSVSQAETDYLSDFDRRGQDAKGGT</sequence>
<comment type="caution">
    <text evidence="4">The sequence shown here is derived from an EMBL/GenBank/DDBJ whole genome shotgun (WGS) entry which is preliminary data.</text>
</comment>
<accession>A0A5C6DFX4</accession>
<dbReference type="InterPro" id="IPR027417">
    <property type="entry name" value="P-loop_NTPase"/>
</dbReference>
<name>A0A5C6DFX4_9BACT</name>
<evidence type="ECO:0000259" key="3">
    <source>
        <dbReference type="Pfam" id="PF10412"/>
    </source>
</evidence>
<feature type="transmembrane region" description="Helical" evidence="2">
    <location>
        <begin position="210"/>
        <end position="236"/>
    </location>
</feature>
<dbReference type="OrthoDB" id="1802730at2"/>
<feature type="transmembrane region" description="Helical" evidence="2">
    <location>
        <begin position="135"/>
        <end position="155"/>
    </location>
</feature>
<dbReference type="InterPro" id="IPR019476">
    <property type="entry name" value="T4SS_TraD_DNA-bd"/>
</dbReference>
<dbReference type="SUPFAM" id="SSF52540">
    <property type="entry name" value="P-loop containing nucleoside triphosphate hydrolases"/>
    <property type="match status" value="1"/>
</dbReference>
<keyword evidence="5" id="KW-1185">Reference proteome</keyword>
<protein>
    <submittedName>
        <fullName evidence="4">Type IV secretion-system coupling protein DNA-binding domain protein</fullName>
    </submittedName>
</protein>
<dbReference type="GO" id="GO:0003677">
    <property type="term" value="F:DNA binding"/>
    <property type="evidence" value="ECO:0007669"/>
    <property type="project" value="UniProtKB-KW"/>
</dbReference>
<keyword evidence="2" id="KW-0472">Membrane</keyword>
<gene>
    <name evidence="4" type="ORF">Poly41_40270</name>
</gene>
<dbReference type="Gene3D" id="3.40.50.300">
    <property type="entry name" value="P-loop containing nucleotide triphosphate hydrolases"/>
    <property type="match status" value="1"/>
</dbReference>
<feature type="region of interest" description="Disordered" evidence="1">
    <location>
        <begin position="830"/>
        <end position="871"/>
    </location>
</feature>
<feature type="compositionally biased region" description="Low complexity" evidence="1">
    <location>
        <begin position="836"/>
        <end position="851"/>
    </location>
</feature>
<organism evidence="4 5">
    <name type="scientific">Novipirellula artificiosorum</name>
    <dbReference type="NCBI Taxonomy" id="2528016"/>
    <lineage>
        <taxon>Bacteria</taxon>
        <taxon>Pseudomonadati</taxon>
        <taxon>Planctomycetota</taxon>
        <taxon>Planctomycetia</taxon>
        <taxon>Pirellulales</taxon>
        <taxon>Pirellulaceae</taxon>
        <taxon>Novipirellula</taxon>
    </lineage>
</organism>
<dbReference type="PANTHER" id="PTHR30121">
    <property type="entry name" value="UNCHARACTERIZED PROTEIN YJGR-RELATED"/>
    <property type="match status" value="1"/>
</dbReference>
<keyword evidence="2" id="KW-1133">Transmembrane helix</keyword>
<feature type="domain" description="Type IV secretion system coupling protein TraD DNA-binding" evidence="3">
    <location>
        <begin position="627"/>
        <end position="723"/>
    </location>
</feature>
<feature type="transmembrane region" description="Helical" evidence="2">
    <location>
        <begin position="182"/>
        <end position="204"/>
    </location>
</feature>
<dbReference type="InterPro" id="IPR051162">
    <property type="entry name" value="T4SS_component"/>
</dbReference>
<evidence type="ECO:0000313" key="5">
    <source>
        <dbReference type="Proteomes" id="UP000319143"/>
    </source>
</evidence>
<dbReference type="EMBL" id="SJPV01000007">
    <property type="protein sequence ID" value="TWU34884.1"/>
    <property type="molecule type" value="Genomic_DNA"/>
</dbReference>
<dbReference type="RefSeq" id="WP_146528321.1">
    <property type="nucleotide sequence ID" value="NZ_SJPV01000007.1"/>
</dbReference>
<evidence type="ECO:0000313" key="4">
    <source>
        <dbReference type="EMBL" id="TWU34884.1"/>
    </source>
</evidence>